<evidence type="ECO:0000313" key="2">
    <source>
        <dbReference type="EMBL" id="MYC97291.1"/>
    </source>
</evidence>
<name>A0A6B1DBK0_9CHLR</name>
<protein>
    <submittedName>
        <fullName evidence="2">Amino acid ABC transporter substrate-binding protein</fullName>
    </submittedName>
</protein>
<keyword evidence="1" id="KW-1133">Transmembrane helix</keyword>
<dbReference type="AlphaFoldDB" id="A0A6B1DBK0"/>
<comment type="caution">
    <text evidence="2">The sequence shown here is derived from an EMBL/GenBank/DDBJ whole genome shotgun (WGS) entry which is preliminary data.</text>
</comment>
<dbReference type="Gene3D" id="3.40.190.10">
    <property type="entry name" value="Periplasmic binding protein-like II"/>
    <property type="match status" value="2"/>
</dbReference>
<dbReference type="EMBL" id="VXMH01000111">
    <property type="protein sequence ID" value="MYC97291.1"/>
    <property type="molecule type" value="Genomic_DNA"/>
</dbReference>
<feature type="transmembrane region" description="Helical" evidence="1">
    <location>
        <begin position="12"/>
        <end position="32"/>
    </location>
</feature>
<evidence type="ECO:0000256" key="1">
    <source>
        <dbReference type="SAM" id="Phobius"/>
    </source>
</evidence>
<proteinExistence type="predicted"/>
<accession>A0A6B1DBK0</accession>
<keyword evidence="1" id="KW-0812">Transmembrane</keyword>
<sequence>MSKTGWLWRAGLVGRGVLVMLCLVAAGCTYAPPAEQGGSSAERCVEEGRVLNVGFYAYFAPVSYSADEDPDSEGFQTHLGYEADLLTALEAMKGAGFAFARHPIAVWDDIWLLAATPQYDIVGGGITILDSRTVDAAGRKAVAFTAGHVAFRQSLLVRAEDEDRLASYDDLTGGVRVGALAGTTGEFRLLELVGLVDGDGVLAAGVRVETPGGAVVADGGPDYVITAAGESDSLAGRRHLHPPSDDMPQVVYLGDETGETALFEALEEGRIDAIARGEIGNRETAHARGGDFVVTALDEDVEYGGFALAAEDGALAACLQRMINWLTDDRKIGYASWREDAGVFMRRAALWNAAALTQEGTTDSNVPNARRIASDSDAEARELYPDHHLLGGTDGPDVLFL</sequence>
<keyword evidence="1" id="KW-0472">Membrane</keyword>
<dbReference type="PROSITE" id="PS51257">
    <property type="entry name" value="PROKAR_LIPOPROTEIN"/>
    <property type="match status" value="1"/>
</dbReference>
<organism evidence="2">
    <name type="scientific">Caldilineaceae bacterium SB0661_bin_32</name>
    <dbReference type="NCBI Taxonomy" id="2605255"/>
    <lineage>
        <taxon>Bacteria</taxon>
        <taxon>Bacillati</taxon>
        <taxon>Chloroflexota</taxon>
        <taxon>Caldilineae</taxon>
        <taxon>Caldilineales</taxon>
        <taxon>Caldilineaceae</taxon>
    </lineage>
</organism>
<gene>
    <name evidence="2" type="ORF">F4X14_20230</name>
</gene>
<reference evidence="2" key="1">
    <citation type="submission" date="2019-09" db="EMBL/GenBank/DDBJ databases">
        <title>Characterisation of the sponge microbiome using genome-centric metagenomics.</title>
        <authorList>
            <person name="Engelberts J.P."/>
            <person name="Robbins S.J."/>
            <person name="De Goeij J.M."/>
            <person name="Aranda M."/>
            <person name="Bell S.C."/>
            <person name="Webster N.S."/>
        </authorList>
    </citation>
    <scope>NUCLEOTIDE SEQUENCE</scope>
    <source>
        <strain evidence="2">SB0661_bin_32</strain>
    </source>
</reference>
<dbReference type="SUPFAM" id="SSF53850">
    <property type="entry name" value="Periplasmic binding protein-like II"/>
    <property type="match status" value="1"/>
</dbReference>